<evidence type="ECO:0000256" key="4">
    <source>
        <dbReference type="ARBA" id="ARBA00022801"/>
    </source>
</evidence>
<dbReference type="InterPro" id="IPR006558">
    <property type="entry name" value="LamG-like"/>
</dbReference>
<dbReference type="InterPro" id="IPR013148">
    <property type="entry name" value="Glyco_hydro_32_N"/>
</dbReference>
<dbReference type="Gene3D" id="2.115.10.20">
    <property type="entry name" value="Glycosyl hydrolase domain, family 43"/>
    <property type="match status" value="1"/>
</dbReference>
<dbReference type="InterPro" id="IPR051214">
    <property type="entry name" value="GH32_Enzymes"/>
</dbReference>
<accession>A0ABV6KH03</accession>
<dbReference type="Pfam" id="PF08244">
    <property type="entry name" value="Glyco_hydro_32C"/>
    <property type="match status" value="1"/>
</dbReference>
<evidence type="ECO:0000313" key="10">
    <source>
        <dbReference type="EMBL" id="MFC0472605.1"/>
    </source>
</evidence>
<dbReference type="SMART" id="SM00640">
    <property type="entry name" value="Glyco_32"/>
    <property type="match status" value="1"/>
</dbReference>
<evidence type="ECO:0000313" key="11">
    <source>
        <dbReference type="Proteomes" id="UP001589838"/>
    </source>
</evidence>
<dbReference type="Gene3D" id="2.60.120.200">
    <property type="match status" value="1"/>
</dbReference>
<protein>
    <recommendedName>
        <fullName evidence="2">beta-fructofuranosidase</fullName>
        <ecNumber evidence="2">3.2.1.26</ecNumber>
    </recommendedName>
</protein>
<dbReference type="Proteomes" id="UP001589838">
    <property type="component" value="Unassembled WGS sequence"/>
</dbReference>
<proteinExistence type="inferred from homology"/>
<dbReference type="InterPro" id="IPR013189">
    <property type="entry name" value="Glyco_hydro_32_C"/>
</dbReference>
<keyword evidence="5" id="KW-1015">Disulfide bond</keyword>
<organism evidence="10 11">
    <name type="scientific">Halalkalibacter kiskunsagensis</name>
    <dbReference type="NCBI Taxonomy" id="1548599"/>
    <lineage>
        <taxon>Bacteria</taxon>
        <taxon>Bacillati</taxon>
        <taxon>Bacillota</taxon>
        <taxon>Bacilli</taxon>
        <taxon>Bacillales</taxon>
        <taxon>Bacillaceae</taxon>
        <taxon>Halalkalibacter</taxon>
    </lineage>
</organism>
<evidence type="ECO:0000259" key="9">
    <source>
        <dbReference type="SMART" id="SM00560"/>
    </source>
</evidence>
<evidence type="ECO:0000256" key="3">
    <source>
        <dbReference type="ARBA" id="ARBA00022729"/>
    </source>
</evidence>
<keyword evidence="3" id="KW-0732">Signal</keyword>
<evidence type="ECO:0000256" key="8">
    <source>
        <dbReference type="SAM" id="Coils"/>
    </source>
</evidence>
<evidence type="ECO:0000256" key="6">
    <source>
        <dbReference type="ARBA" id="ARBA00023295"/>
    </source>
</evidence>
<dbReference type="SUPFAM" id="SSF75005">
    <property type="entry name" value="Arabinanase/levansucrase/invertase"/>
    <property type="match status" value="1"/>
</dbReference>
<dbReference type="PANTHER" id="PTHR43101">
    <property type="entry name" value="BETA-FRUCTOSIDASE"/>
    <property type="match status" value="1"/>
</dbReference>
<dbReference type="EMBL" id="JBHLUX010000082">
    <property type="protein sequence ID" value="MFC0472605.1"/>
    <property type="molecule type" value="Genomic_DNA"/>
</dbReference>
<comment type="caution">
    <text evidence="10">The sequence shown here is derived from an EMBL/GenBank/DDBJ whole genome shotgun (WGS) entry which is preliminary data.</text>
</comment>
<evidence type="ECO:0000256" key="2">
    <source>
        <dbReference type="ARBA" id="ARBA00012758"/>
    </source>
</evidence>
<dbReference type="Pfam" id="PF00251">
    <property type="entry name" value="Glyco_hydro_32N"/>
    <property type="match status" value="1"/>
</dbReference>
<dbReference type="Gene3D" id="2.60.120.560">
    <property type="entry name" value="Exo-inulinase, domain 1"/>
    <property type="match status" value="1"/>
</dbReference>
<keyword evidence="6 7" id="KW-0326">Glycosidase</keyword>
<dbReference type="EC" id="3.2.1.26" evidence="2"/>
<sequence length="798" mass="91744">MKRYLVIFFIIVTALIIWFATEELNDEQEQVEEEPLEQLQHEDESLEHIAAVWNFDEGTGTSTIEARSNQEHNIHYVFNEAADKPNSDPLWKQGISGHALLFDGYSTWVSADGSTLDIPKDTLTLEAWVAPRAFEWGNEGKLSSIISFHNKEENQGFHLGVFRHGSWSFQFGTGEEWLEVWADEEFRLPRNEWSHLVAVFSQERNEVVLYRNGEQAGHLEVPPHTQVALPDQELRIGKNNDPAKISDTFDASMFNGLIDEVKIYQKAVEPAFVQERFDQFFDGELPDPSAELAWDRSRYEGDRHRPQFHFTPPEHWMNEPHAPLYFNGQYHLFYQFNPAGPYWGGIHWGHAVSDDLIHWRDLPIALAPEADQVDPDGVWSGDSVIDDEGNPALFFTAGNDSMRPNQMTGLARSTFLDDQNHDLVNWIKHPEPVTIQEEEIQTEKGTVWHGQFRDPFVFKSGDKWVQLVGSGIRDGEESVGGTALVYTSDNLIDWHYEHPLMIGNVFNYPETGDVWELPVLLPIGENESGEEKYVFLINPWFDGDSEYAVKYVWYWIGSWDDETYQFIPDQEDPQLLDVGEHFTGPSGMVDDEGRAIVFSITQDRRTEESRYNAGWAHNAGLPIVLSLRDDHRLGVEPVQEVERLREEHLYALDTPSTIEDVNQQIADLRGDMLEIELEIERKEAQKVGIKVRQSPDQEEGTLLFYDFDEQMMNVDREHSSLSDNVEKGIQGGKVEFEGDLLRLRIFLDRSMVEAYINGVNSLTTRVYPSRDDSLYLEVFSEGESEVKKMDVWRMGSAY</sequence>
<keyword evidence="4 7" id="KW-0378">Hydrolase</keyword>
<dbReference type="SMART" id="SM00560">
    <property type="entry name" value="LamGL"/>
    <property type="match status" value="1"/>
</dbReference>
<evidence type="ECO:0000256" key="1">
    <source>
        <dbReference type="ARBA" id="ARBA00009902"/>
    </source>
</evidence>
<evidence type="ECO:0000256" key="7">
    <source>
        <dbReference type="RuleBase" id="RU362110"/>
    </source>
</evidence>
<dbReference type="CDD" id="cd08996">
    <property type="entry name" value="GH32_FFase"/>
    <property type="match status" value="1"/>
</dbReference>
<gene>
    <name evidence="10" type="ORF">ACFFHM_19480</name>
</gene>
<keyword evidence="8" id="KW-0175">Coiled coil</keyword>
<dbReference type="RefSeq" id="WP_335963208.1">
    <property type="nucleotide sequence ID" value="NZ_JAXBLX010000044.1"/>
</dbReference>
<comment type="similarity">
    <text evidence="1 7">Belongs to the glycosyl hydrolase 32 family.</text>
</comment>
<dbReference type="Pfam" id="PF13385">
    <property type="entry name" value="Laminin_G_3"/>
    <property type="match status" value="1"/>
</dbReference>
<dbReference type="SUPFAM" id="SSF49899">
    <property type="entry name" value="Concanavalin A-like lectins/glucanases"/>
    <property type="match status" value="2"/>
</dbReference>
<feature type="domain" description="LamG-like jellyroll fold" evidence="9">
    <location>
        <begin position="121"/>
        <end position="271"/>
    </location>
</feature>
<keyword evidence="11" id="KW-1185">Reference proteome</keyword>
<reference evidence="10 11" key="1">
    <citation type="submission" date="2024-09" db="EMBL/GenBank/DDBJ databases">
        <authorList>
            <person name="Sun Q."/>
            <person name="Mori K."/>
        </authorList>
    </citation>
    <scope>NUCLEOTIDE SEQUENCE [LARGE SCALE GENOMIC DNA]</scope>
    <source>
        <strain evidence="10 11">NCAIM B.02610</strain>
    </source>
</reference>
<feature type="coiled-coil region" evidence="8">
    <location>
        <begin position="658"/>
        <end position="685"/>
    </location>
</feature>
<evidence type="ECO:0000256" key="5">
    <source>
        <dbReference type="ARBA" id="ARBA00023157"/>
    </source>
</evidence>
<dbReference type="PANTHER" id="PTHR43101:SF1">
    <property type="entry name" value="BETA-FRUCTOSIDASE"/>
    <property type="match status" value="1"/>
</dbReference>
<dbReference type="InterPro" id="IPR013320">
    <property type="entry name" value="ConA-like_dom_sf"/>
</dbReference>
<name>A0ABV6KH03_9BACI</name>
<dbReference type="InterPro" id="IPR001362">
    <property type="entry name" value="Glyco_hydro_32"/>
</dbReference>
<dbReference type="InterPro" id="IPR023296">
    <property type="entry name" value="Glyco_hydro_beta-prop_sf"/>
</dbReference>